<dbReference type="PANTHER" id="PTHR12080">
    <property type="entry name" value="SIGNALING LYMPHOCYTIC ACTIVATION MOLECULE"/>
    <property type="match status" value="1"/>
</dbReference>
<evidence type="ECO:0000313" key="8">
    <source>
        <dbReference type="RefSeq" id="XP_021545709.1"/>
    </source>
</evidence>
<reference evidence="8" key="1">
    <citation type="submission" date="2025-08" db="UniProtKB">
        <authorList>
            <consortium name="RefSeq"/>
        </authorList>
    </citation>
    <scope>IDENTIFICATION</scope>
    <source>
        <tissue evidence="8">Blood</tissue>
    </source>
</reference>
<evidence type="ECO:0000313" key="7">
    <source>
        <dbReference type="Proteomes" id="UP000248481"/>
    </source>
</evidence>
<dbReference type="InterPro" id="IPR013783">
    <property type="entry name" value="Ig-like_fold"/>
</dbReference>
<feature type="chain" id="PRO_5016052220" evidence="6">
    <location>
        <begin position="29"/>
        <end position="251"/>
    </location>
</feature>
<dbReference type="STRING" id="29088.A0A2Y9H8U5"/>
<dbReference type="KEGG" id="nsu:110580352"/>
<evidence type="ECO:0000256" key="6">
    <source>
        <dbReference type="SAM" id="SignalP"/>
    </source>
</evidence>
<evidence type="ECO:0000256" key="3">
    <source>
        <dbReference type="ARBA" id="ARBA00023136"/>
    </source>
</evidence>
<evidence type="ECO:0000256" key="2">
    <source>
        <dbReference type="ARBA" id="ARBA00022729"/>
    </source>
</evidence>
<keyword evidence="5" id="KW-1133">Transmembrane helix</keyword>
<evidence type="ECO:0000256" key="4">
    <source>
        <dbReference type="ARBA" id="ARBA00023180"/>
    </source>
</evidence>
<keyword evidence="3 5" id="KW-0472">Membrane</keyword>
<sequence length="251" mass="27704">MTAGIAWGWAAGVLGVVCLLLQFDSISCDPQRMFGIVNESITFYVTKSVPFTEIMWTKSKDKVIEWEAGSPVHIFPPFVGRVHLDTTSGSLTIFNLTSSDEAEYRIESPSFGDILFTLTVIDPLPSPTLNCTSTAEDITVRCRIPESYNHTEFLNYSWNCFSALCENSSDPSEVLIQKKNDLSQEIQCIVSNPLSKQTSSLALATCVPNGQSRHNFVILPAVVLVAGVAFFLLFRKGCMKCGRNTERTNPS</sequence>
<comment type="subcellular location">
    <subcellularLocation>
        <location evidence="1">Membrane</location>
    </subcellularLocation>
</comment>
<protein>
    <submittedName>
        <fullName evidence="8">Lymphocyte function-associated antigen 3 isoform X1</fullName>
    </submittedName>
</protein>
<dbReference type="AlphaFoldDB" id="A0A2Y9H8U5"/>
<feature type="signal peptide" evidence="6">
    <location>
        <begin position="1"/>
        <end position="28"/>
    </location>
</feature>
<keyword evidence="5" id="KW-0812">Transmembrane</keyword>
<keyword evidence="7" id="KW-1185">Reference proteome</keyword>
<dbReference type="InterPro" id="IPR015631">
    <property type="entry name" value="CD2/SLAM_rcpt"/>
</dbReference>
<evidence type="ECO:0000256" key="5">
    <source>
        <dbReference type="SAM" id="Phobius"/>
    </source>
</evidence>
<dbReference type="CDD" id="cd05775">
    <property type="entry name" value="IgV_CD2_like_N"/>
    <property type="match status" value="1"/>
</dbReference>
<feature type="transmembrane region" description="Helical" evidence="5">
    <location>
        <begin position="216"/>
        <end position="234"/>
    </location>
</feature>
<dbReference type="InterPro" id="IPR036179">
    <property type="entry name" value="Ig-like_dom_sf"/>
</dbReference>
<dbReference type="GO" id="GO:0009986">
    <property type="term" value="C:cell surface"/>
    <property type="evidence" value="ECO:0007669"/>
    <property type="project" value="TreeGrafter"/>
</dbReference>
<organism evidence="7 8">
    <name type="scientific">Neomonachus schauinslandi</name>
    <name type="common">Hawaiian monk seal</name>
    <name type="synonym">Monachus schauinslandi</name>
    <dbReference type="NCBI Taxonomy" id="29088"/>
    <lineage>
        <taxon>Eukaryota</taxon>
        <taxon>Metazoa</taxon>
        <taxon>Chordata</taxon>
        <taxon>Craniata</taxon>
        <taxon>Vertebrata</taxon>
        <taxon>Euteleostomi</taxon>
        <taxon>Mammalia</taxon>
        <taxon>Eutheria</taxon>
        <taxon>Laurasiatheria</taxon>
        <taxon>Carnivora</taxon>
        <taxon>Caniformia</taxon>
        <taxon>Pinnipedia</taxon>
        <taxon>Phocidae</taxon>
        <taxon>Monachinae</taxon>
        <taxon>Monachini</taxon>
        <taxon>Neomonachus</taxon>
    </lineage>
</organism>
<keyword evidence="2 6" id="KW-0732">Signal</keyword>
<dbReference type="GO" id="GO:0016020">
    <property type="term" value="C:membrane"/>
    <property type="evidence" value="ECO:0007669"/>
    <property type="project" value="UniProtKB-SubCell"/>
</dbReference>
<dbReference type="GO" id="GO:0005102">
    <property type="term" value="F:signaling receptor binding"/>
    <property type="evidence" value="ECO:0007669"/>
    <property type="project" value="TreeGrafter"/>
</dbReference>
<dbReference type="InParanoid" id="A0A2Y9H8U5"/>
<evidence type="ECO:0000256" key="1">
    <source>
        <dbReference type="ARBA" id="ARBA00004370"/>
    </source>
</evidence>
<dbReference type="SUPFAM" id="SSF48726">
    <property type="entry name" value="Immunoglobulin"/>
    <property type="match status" value="1"/>
</dbReference>
<name>A0A2Y9H8U5_NEOSC</name>
<dbReference type="CTD" id="965"/>
<dbReference type="RefSeq" id="XP_021545709.1">
    <property type="nucleotide sequence ID" value="XM_021690034.1"/>
</dbReference>
<dbReference type="GeneID" id="110580352"/>
<accession>A0A2Y9H8U5</accession>
<dbReference type="Gene3D" id="2.60.40.10">
    <property type="entry name" value="Immunoglobulins"/>
    <property type="match status" value="1"/>
</dbReference>
<keyword evidence="4" id="KW-0325">Glycoprotein</keyword>
<dbReference type="PANTHER" id="PTHR12080:SF55">
    <property type="entry name" value="LYMPHOCYTE FUNCTION-ASSOCIATED ANTIGEN 3"/>
    <property type="match status" value="1"/>
</dbReference>
<dbReference type="Proteomes" id="UP000248481">
    <property type="component" value="Chromosome 4"/>
</dbReference>
<gene>
    <name evidence="8" type="primary">CD58</name>
</gene>
<proteinExistence type="predicted"/>